<feature type="transmembrane region" description="Helical" evidence="5">
    <location>
        <begin position="7"/>
        <end position="33"/>
    </location>
</feature>
<evidence type="ECO:0000256" key="2">
    <source>
        <dbReference type="ARBA" id="ARBA00022692"/>
    </source>
</evidence>
<keyword evidence="2 5" id="KW-0812">Transmembrane</keyword>
<accession>M1E4D1</accession>
<dbReference type="PANTHER" id="PTHR43701">
    <property type="entry name" value="MEMBRANE TRANSPORTER PROTEIN MJ0441-RELATED"/>
    <property type="match status" value="1"/>
</dbReference>
<keyword evidence="5" id="KW-1003">Cell membrane</keyword>
<protein>
    <recommendedName>
        <fullName evidence="5">Probable membrane transporter protein</fullName>
    </recommendedName>
</protein>
<feature type="transmembrane region" description="Helical" evidence="5">
    <location>
        <begin position="203"/>
        <end position="221"/>
    </location>
</feature>
<comment type="subcellular location">
    <subcellularLocation>
        <location evidence="5">Cell membrane</location>
        <topology evidence="5">Multi-pass membrane protein</topology>
    </subcellularLocation>
    <subcellularLocation>
        <location evidence="1">Membrane</location>
        <topology evidence="1">Multi-pass membrane protein</topology>
    </subcellularLocation>
</comment>
<dbReference type="STRING" id="747365.Thena_0382"/>
<organism evidence="6 7">
    <name type="scientific">Thermodesulfobium narugense DSM 14796</name>
    <dbReference type="NCBI Taxonomy" id="747365"/>
    <lineage>
        <taxon>Bacteria</taxon>
        <taxon>Pseudomonadati</taxon>
        <taxon>Thermodesulfobiota</taxon>
        <taxon>Thermodesulfobiia</taxon>
        <taxon>Thermodesulfobiales</taxon>
        <taxon>Thermodesulfobiaceae</taxon>
        <taxon>Thermodesulfobium</taxon>
    </lineage>
</organism>
<sequence length="253" mass="27226">MAYILAALITFVAKSIMVITGAGAAFILIPAFYALGFDLHQSMSTALLLNVVAMAFASYSYSRIGLIKYKLAFPIIIAVLITSPLGAYLSKFVPRETLLLLFALFLLFAASMMIFYKQKKNNSGEDFQINKVQMLTIGVPIGAFAGFVAGLLGIGGGNMIIPILIFIGVPARFAAATTSFIVLFSSFGGFLGKLAIGGLDIKLLFSTIIAAILGALFGSYLMKYKLSNKTVKVMIGIVLYMVAAKMLFDYFVH</sequence>
<name>M1E4D1_9BACT</name>
<reference evidence="6 7" key="1">
    <citation type="submission" date="2011-04" db="EMBL/GenBank/DDBJ databases">
        <title>The complete genome of Thermodesulfobium narugense DSM 14796.</title>
        <authorList>
            <consortium name="US DOE Joint Genome Institute (JGI-PGF)"/>
            <person name="Lucas S."/>
            <person name="Han J."/>
            <person name="Lapidus A."/>
            <person name="Bruce D."/>
            <person name="Goodwin L."/>
            <person name="Pitluck S."/>
            <person name="Peters L."/>
            <person name="Kyrpides N."/>
            <person name="Mavromatis K."/>
            <person name="Pagani I."/>
            <person name="Ivanova N."/>
            <person name="Ovchinnikova G."/>
            <person name="Zhang X."/>
            <person name="Saunders L."/>
            <person name="Detter J.C."/>
            <person name="Tapia R."/>
            <person name="Han C."/>
            <person name="Land M."/>
            <person name="Hauser L."/>
            <person name="Markowitz V."/>
            <person name="Cheng J.-F."/>
            <person name="Hugenholtz P."/>
            <person name="Woyke T."/>
            <person name="Wu D."/>
            <person name="Spring S."/>
            <person name="Schroeder M."/>
            <person name="Brambilla E."/>
            <person name="Klenk H.-P."/>
            <person name="Eisen J.A."/>
        </authorList>
    </citation>
    <scope>NUCLEOTIDE SEQUENCE [LARGE SCALE GENOMIC DNA]</scope>
    <source>
        <strain evidence="6 7">DSM 14796</strain>
    </source>
</reference>
<dbReference type="GO" id="GO:0005886">
    <property type="term" value="C:plasma membrane"/>
    <property type="evidence" value="ECO:0007669"/>
    <property type="project" value="UniProtKB-SubCell"/>
</dbReference>
<dbReference type="InterPro" id="IPR002781">
    <property type="entry name" value="TM_pro_TauE-like"/>
</dbReference>
<dbReference type="EMBL" id="CP002690">
    <property type="protein sequence ID" value="AEE14027.1"/>
    <property type="molecule type" value="Genomic_DNA"/>
</dbReference>
<feature type="transmembrane region" description="Helical" evidence="5">
    <location>
        <begin position="97"/>
        <end position="116"/>
    </location>
</feature>
<dbReference type="InterPro" id="IPR051598">
    <property type="entry name" value="TSUP/Inactive_protease-like"/>
</dbReference>
<dbReference type="Proteomes" id="UP000011765">
    <property type="component" value="Chromosome"/>
</dbReference>
<evidence type="ECO:0000256" key="3">
    <source>
        <dbReference type="ARBA" id="ARBA00022989"/>
    </source>
</evidence>
<gene>
    <name evidence="6" type="ORF">Thena_0382</name>
</gene>
<proteinExistence type="inferred from homology"/>
<evidence type="ECO:0000256" key="5">
    <source>
        <dbReference type="RuleBase" id="RU363041"/>
    </source>
</evidence>
<feature type="transmembrane region" description="Helical" evidence="5">
    <location>
        <begin position="233"/>
        <end position="252"/>
    </location>
</feature>
<comment type="similarity">
    <text evidence="5">Belongs to the 4-toluene sulfonate uptake permease (TSUP) (TC 2.A.102) family.</text>
</comment>
<feature type="transmembrane region" description="Helical" evidence="5">
    <location>
        <begin position="71"/>
        <end position="91"/>
    </location>
</feature>
<dbReference type="eggNOG" id="COG0730">
    <property type="taxonomic scope" value="Bacteria"/>
</dbReference>
<dbReference type="Pfam" id="PF01925">
    <property type="entry name" value="TauE"/>
    <property type="match status" value="1"/>
</dbReference>
<dbReference type="KEGG" id="tnr:Thena_0382"/>
<dbReference type="OrthoDB" id="6631017at2"/>
<dbReference type="RefSeq" id="WP_013755756.1">
    <property type="nucleotide sequence ID" value="NC_015499.1"/>
</dbReference>
<feature type="transmembrane region" description="Helical" evidence="5">
    <location>
        <begin position="39"/>
        <end position="59"/>
    </location>
</feature>
<keyword evidence="3 5" id="KW-1133">Transmembrane helix</keyword>
<evidence type="ECO:0000256" key="4">
    <source>
        <dbReference type="ARBA" id="ARBA00023136"/>
    </source>
</evidence>
<evidence type="ECO:0000256" key="1">
    <source>
        <dbReference type="ARBA" id="ARBA00004141"/>
    </source>
</evidence>
<evidence type="ECO:0000313" key="7">
    <source>
        <dbReference type="Proteomes" id="UP000011765"/>
    </source>
</evidence>
<keyword evidence="7" id="KW-1185">Reference proteome</keyword>
<feature type="transmembrane region" description="Helical" evidence="5">
    <location>
        <begin position="137"/>
        <end position="167"/>
    </location>
</feature>
<dbReference type="HOGENOM" id="CLU_045498_5_4_9"/>
<keyword evidence="4 5" id="KW-0472">Membrane</keyword>
<evidence type="ECO:0000313" key="6">
    <source>
        <dbReference type="EMBL" id="AEE14027.1"/>
    </source>
</evidence>
<feature type="transmembrane region" description="Helical" evidence="5">
    <location>
        <begin position="173"/>
        <end position="191"/>
    </location>
</feature>
<dbReference type="PANTHER" id="PTHR43701:SF2">
    <property type="entry name" value="MEMBRANE TRANSPORTER PROTEIN YJNA-RELATED"/>
    <property type="match status" value="1"/>
</dbReference>
<dbReference type="AlphaFoldDB" id="M1E4D1"/>